<feature type="domain" description="S1 motif" evidence="10">
    <location>
        <begin position="632"/>
        <end position="712"/>
    </location>
</feature>
<reference evidence="11" key="2">
    <citation type="journal article" date="2021" name="PeerJ">
        <title>Extensive microbial diversity within the chicken gut microbiome revealed by metagenomics and culture.</title>
        <authorList>
            <person name="Gilroy R."/>
            <person name="Ravi A."/>
            <person name="Getino M."/>
            <person name="Pursley I."/>
            <person name="Horton D.L."/>
            <person name="Alikhan N.F."/>
            <person name="Baker D."/>
            <person name="Gharbi K."/>
            <person name="Hall N."/>
            <person name="Watson M."/>
            <person name="Adriaenssens E.M."/>
            <person name="Foster-Nyarko E."/>
            <person name="Jarju S."/>
            <person name="Secka A."/>
            <person name="Antonio M."/>
            <person name="Oren A."/>
            <person name="Chaudhuri R.R."/>
            <person name="La Ragione R."/>
            <person name="Hildebrand F."/>
            <person name="Pallen M.J."/>
        </authorList>
    </citation>
    <scope>NUCLEOTIDE SEQUENCE</scope>
    <source>
        <strain evidence="11">C6-149</strain>
    </source>
</reference>
<dbReference type="Gene3D" id="2.40.50.140">
    <property type="entry name" value="Nucleic acid-binding proteins"/>
    <property type="match status" value="2"/>
</dbReference>
<keyword evidence="5 8" id="KW-0378">Hydrolase</keyword>
<proteinExistence type="inferred from homology"/>
<dbReference type="Pfam" id="PF08206">
    <property type="entry name" value="OB_RNB"/>
    <property type="match status" value="1"/>
</dbReference>
<dbReference type="GO" id="GO:0003723">
    <property type="term" value="F:RNA binding"/>
    <property type="evidence" value="ECO:0007669"/>
    <property type="project" value="UniProtKB-UniRule"/>
</dbReference>
<dbReference type="InterPro" id="IPR004476">
    <property type="entry name" value="RNase_II/RNase_R"/>
</dbReference>
<protein>
    <recommendedName>
        <fullName evidence="8">Ribonuclease R</fullName>
        <shortName evidence="8">RNase R</shortName>
        <ecNumber evidence="8">3.1.13.1</ecNumber>
    </recommendedName>
</protein>
<dbReference type="EC" id="3.1.13.1" evidence="8"/>
<dbReference type="PANTHER" id="PTHR23355">
    <property type="entry name" value="RIBONUCLEASE"/>
    <property type="match status" value="1"/>
</dbReference>
<dbReference type="Proteomes" id="UP000823614">
    <property type="component" value="Unassembled WGS sequence"/>
</dbReference>
<evidence type="ECO:0000256" key="6">
    <source>
        <dbReference type="ARBA" id="ARBA00022839"/>
    </source>
</evidence>
<dbReference type="GO" id="GO:0008859">
    <property type="term" value="F:exoribonuclease II activity"/>
    <property type="evidence" value="ECO:0007669"/>
    <property type="project" value="UniProtKB-UniRule"/>
</dbReference>
<dbReference type="CDD" id="cd04471">
    <property type="entry name" value="S1_RNase_R"/>
    <property type="match status" value="1"/>
</dbReference>
<evidence type="ECO:0000256" key="7">
    <source>
        <dbReference type="ARBA" id="ARBA00022884"/>
    </source>
</evidence>
<evidence type="ECO:0000256" key="9">
    <source>
        <dbReference type="SAM" id="MobiDB-lite"/>
    </source>
</evidence>
<evidence type="ECO:0000313" key="12">
    <source>
        <dbReference type="Proteomes" id="UP000823614"/>
    </source>
</evidence>
<comment type="similarity">
    <text evidence="8">Belongs to the RNR ribonuclease family. RNase R subfamily.</text>
</comment>
<evidence type="ECO:0000313" key="11">
    <source>
        <dbReference type="EMBL" id="MBO8441303.1"/>
    </source>
</evidence>
<dbReference type="SMART" id="SM00955">
    <property type="entry name" value="RNB"/>
    <property type="match status" value="1"/>
</dbReference>
<keyword evidence="3 8" id="KW-0963">Cytoplasm</keyword>
<dbReference type="HAMAP" id="MF_01895">
    <property type="entry name" value="RNase_R"/>
    <property type="match status" value="1"/>
</dbReference>
<dbReference type="GO" id="GO:0006402">
    <property type="term" value="P:mRNA catabolic process"/>
    <property type="evidence" value="ECO:0007669"/>
    <property type="project" value="TreeGrafter"/>
</dbReference>
<comment type="subcellular location">
    <subcellularLocation>
        <location evidence="2 8">Cytoplasm</location>
    </subcellularLocation>
</comment>
<accession>A0A9D9H948</accession>
<dbReference type="Pfam" id="PF17876">
    <property type="entry name" value="CSD2"/>
    <property type="match status" value="1"/>
</dbReference>
<gene>
    <name evidence="8 11" type="primary">rnr</name>
    <name evidence="11" type="ORF">IAA89_02525</name>
</gene>
<keyword evidence="6 8" id="KW-0269">Exonuclease</keyword>
<dbReference type="InterPro" id="IPR001900">
    <property type="entry name" value="RNase_II/R"/>
</dbReference>
<dbReference type="PROSITE" id="PS50126">
    <property type="entry name" value="S1"/>
    <property type="match status" value="1"/>
</dbReference>
<dbReference type="InterPro" id="IPR050180">
    <property type="entry name" value="RNR_Ribonuclease"/>
</dbReference>
<feature type="region of interest" description="Disordered" evidence="9">
    <location>
        <begin position="716"/>
        <end position="768"/>
    </location>
</feature>
<comment type="catalytic activity">
    <reaction evidence="1 8">
        <text>Exonucleolytic cleavage in the 3'- to 5'-direction to yield nucleoside 5'-phosphates.</text>
        <dbReference type="EC" id="3.1.13.1"/>
    </reaction>
</comment>
<dbReference type="InterPro" id="IPR012340">
    <property type="entry name" value="NA-bd_OB-fold"/>
</dbReference>
<dbReference type="SUPFAM" id="SSF50249">
    <property type="entry name" value="Nucleic acid-binding proteins"/>
    <property type="match status" value="3"/>
</dbReference>
<dbReference type="AlphaFoldDB" id="A0A9D9H948"/>
<dbReference type="NCBIfam" id="TIGR02063">
    <property type="entry name" value="RNase_R"/>
    <property type="match status" value="1"/>
</dbReference>
<dbReference type="Pfam" id="PF00575">
    <property type="entry name" value="S1"/>
    <property type="match status" value="1"/>
</dbReference>
<comment type="caution">
    <text evidence="11">The sequence shown here is derived from an EMBL/GenBank/DDBJ whole genome shotgun (WGS) entry which is preliminary data.</text>
</comment>
<keyword evidence="7 8" id="KW-0694">RNA-binding</keyword>
<reference evidence="11" key="1">
    <citation type="submission" date="2020-10" db="EMBL/GenBank/DDBJ databases">
        <authorList>
            <person name="Gilroy R."/>
        </authorList>
    </citation>
    <scope>NUCLEOTIDE SEQUENCE</scope>
    <source>
        <strain evidence="11">C6-149</strain>
    </source>
</reference>
<dbReference type="PROSITE" id="PS01175">
    <property type="entry name" value="RIBONUCLEASE_II"/>
    <property type="match status" value="1"/>
</dbReference>
<evidence type="ECO:0000259" key="10">
    <source>
        <dbReference type="PROSITE" id="PS50126"/>
    </source>
</evidence>
<dbReference type="SMART" id="SM00316">
    <property type="entry name" value="S1"/>
    <property type="match status" value="1"/>
</dbReference>
<dbReference type="NCBIfam" id="TIGR00358">
    <property type="entry name" value="3_prime_RNase"/>
    <property type="match status" value="1"/>
</dbReference>
<dbReference type="InterPro" id="IPR011805">
    <property type="entry name" value="RNase_R"/>
</dbReference>
<dbReference type="InterPro" id="IPR013223">
    <property type="entry name" value="RNase_B_OB_dom"/>
</dbReference>
<evidence type="ECO:0000256" key="1">
    <source>
        <dbReference type="ARBA" id="ARBA00001849"/>
    </source>
</evidence>
<dbReference type="InterPro" id="IPR003029">
    <property type="entry name" value="S1_domain"/>
</dbReference>
<evidence type="ECO:0000256" key="5">
    <source>
        <dbReference type="ARBA" id="ARBA00022801"/>
    </source>
</evidence>
<dbReference type="PANTHER" id="PTHR23355:SF9">
    <property type="entry name" value="DIS3-LIKE EXONUCLEASE 2"/>
    <property type="match status" value="1"/>
</dbReference>
<feature type="compositionally biased region" description="Basic residues" evidence="9">
    <location>
        <begin position="725"/>
        <end position="738"/>
    </location>
</feature>
<feature type="compositionally biased region" description="Basic residues" evidence="9">
    <location>
        <begin position="747"/>
        <end position="758"/>
    </location>
</feature>
<dbReference type="EMBL" id="JADIMP010000049">
    <property type="protein sequence ID" value="MBO8441303.1"/>
    <property type="molecule type" value="Genomic_DNA"/>
</dbReference>
<dbReference type="InterPro" id="IPR040476">
    <property type="entry name" value="CSD2"/>
</dbReference>
<evidence type="ECO:0000256" key="4">
    <source>
        <dbReference type="ARBA" id="ARBA00022722"/>
    </source>
</evidence>
<organism evidence="11 12">
    <name type="scientific">Candidatus Gallilactobacillus intestinavium</name>
    <dbReference type="NCBI Taxonomy" id="2840838"/>
    <lineage>
        <taxon>Bacteria</taxon>
        <taxon>Bacillati</taxon>
        <taxon>Bacillota</taxon>
        <taxon>Bacilli</taxon>
        <taxon>Lactobacillales</taxon>
        <taxon>Lactobacillaceae</taxon>
        <taxon>Lactobacillaceae incertae sedis</taxon>
        <taxon>Candidatus Gallilactobacillus</taxon>
    </lineage>
</organism>
<comment type="function">
    <text evidence="8">3'-5' exoribonuclease that releases 5'-nucleoside monophosphates and is involved in maturation of structured RNAs.</text>
</comment>
<feature type="compositionally biased region" description="Basic and acidic residues" evidence="9">
    <location>
        <begin position="759"/>
        <end position="768"/>
    </location>
</feature>
<dbReference type="GO" id="GO:0005829">
    <property type="term" value="C:cytosol"/>
    <property type="evidence" value="ECO:0007669"/>
    <property type="project" value="TreeGrafter"/>
</dbReference>
<evidence type="ECO:0000256" key="3">
    <source>
        <dbReference type="ARBA" id="ARBA00022490"/>
    </source>
</evidence>
<name>A0A9D9H948_9LACO</name>
<keyword evidence="4 8" id="KW-0540">Nuclease</keyword>
<evidence type="ECO:0000256" key="2">
    <source>
        <dbReference type="ARBA" id="ARBA00004496"/>
    </source>
</evidence>
<evidence type="ECO:0000256" key="8">
    <source>
        <dbReference type="HAMAP-Rule" id="MF_01895"/>
    </source>
</evidence>
<dbReference type="InterPro" id="IPR022966">
    <property type="entry name" value="RNase_II/R_CS"/>
</dbReference>
<sequence>MDEVCKQIEQFFNEHSQKAYSVDELYNQLHLEEIDFSVLVKALLALEKKGFITLEKNNHWKKAQLSVVEGVFHGNEKGFGFVDCDEFEDSIYISPEHTLYAMTGDTVQVKILRGPHDDRGAEGKVTNIVERGYDQVVGEFKSKSEPSLPDVIGEIILKDKKLKSYTCYVDRQTSLSMTDGEIVTADIITYPNSNLEHGIIVVGREIIGDVSEPGVDILQILYAHKVPVEFPQSVLDEANAIPDTVQACDKKGRVDLTNQPFITIDSIESKDLDDAVVVWRKENGNYHLGVSIADVSYYVKEGSELDKEAYRRGTSVYLVDRVVPMLPKKLSNGICSLNEGVERLTMTCDMEIDAAGNIVSHKIYPSFIRSHARMTYKAVNAILDKDDAQTKAKYQDLVDMFYQMRDLHHILAKQRETRGAIEFDAPEAKIIVDDTGHPIDIKLRERGTSERMIESFMLAANETVAKHFHDLHVPFLYRIHENPDEEKVKSFFELLSVFGINAKGDPRNLKPKVLQKVLQDVAGTPEEQMVQTMMLRSMQQAKYSDQPVGHFGIGASDYTHFTSPIRRYPDDMVHRLIRWYEANGFNENSKSKYFDKLAQIAIDTSNCERRGVDTERATDDLKKAEYMADHVGEDFEAVVSSVLKFGMFVELPNTVEGLVHISNMTDDFYDYDETHMALIGEKHHHIFQIGQPIKVHLDRVDVEYGNVDFSVIDPDSAPTTDIKVRSQKQRTSRNKNSRRNRDDKNKHNNHYHRSRRHKSFNERYKNKK</sequence>
<dbReference type="Pfam" id="PF00773">
    <property type="entry name" value="RNB"/>
    <property type="match status" value="1"/>
</dbReference>